<dbReference type="OrthoDB" id="981427at2"/>
<protein>
    <submittedName>
        <fullName evidence="1">Uncharacterized protein</fullName>
    </submittedName>
</protein>
<reference evidence="2" key="1">
    <citation type="submission" date="2018-05" db="EMBL/GenBank/DDBJ databases">
        <authorList>
            <person name="Nie L."/>
        </authorList>
    </citation>
    <scope>NUCLEOTIDE SEQUENCE [LARGE SCALE GENOMIC DNA]</scope>
    <source>
        <strain evidence="2">NL</strain>
    </source>
</reference>
<accession>A0A328BJ49</accession>
<sequence length="104" mass="11622">MPATPPALPYLEVINSFAIRRTQQFFMIGRLPGTAEPGMFAPIQLNRSLDLTVRITAIEEVEFPTENQPYTLLETRGDNPDYLNLMLGLNLGLETVQISVEGED</sequence>
<dbReference type="EMBL" id="QHKM01000003">
    <property type="protein sequence ID" value="RAK66659.1"/>
    <property type="molecule type" value="Genomic_DNA"/>
</dbReference>
<organism evidence="1 2">
    <name type="scientific">Hymenobacter edaphi</name>
    <dbReference type="NCBI Taxonomy" id="2211146"/>
    <lineage>
        <taxon>Bacteria</taxon>
        <taxon>Pseudomonadati</taxon>
        <taxon>Bacteroidota</taxon>
        <taxon>Cytophagia</taxon>
        <taxon>Cytophagales</taxon>
        <taxon>Hymenobacteraceae</taxon>
        <taxon>Hymenobacter</taxon>
    </lineage>
</organism>
<dbReference type="RefSeq" id="WP_111478094.1">
    <property type="nucleotide sequence ID" value="NZ_QHKM01000003.1"/>
</dbReference>
<name>A0A328BJ49_9BACT</name>
<gene>
    <name evidence="1" type="ORF">DLM85_10590</name>
</gene>
<keyword evidence="2" id="KW-1185">Reference proteome</keyword>
<dbReference type="Proteomes" id="UP000248553">
    <property type="component" value="Unassembled WGS sequence"/>
</dbReference>
<evidence type="ECO:0000313" key="2">
    <source>
        <dbReference type="Proteomes" id="UP000248553"/>
    </source>
</evidence>
<dbReference type="AlphaFoldDB" id="A0A328BJ49"/>
<comment type="caution">
    <text evidence="1">The sequence shown here is derived from an EMBL/GenBank/DDBJ whole genome shotgun (WGS) entry which is preliminary data.</text>
</comment>
<proteinExistence type="predicted"/>
<evidence type="ECO:0000313" key="1">
    <source>
        <dbReference type="EMBL" id="RAK66659.1"/>
    </source>
</evidence>